<organism evidence="2 3">
    <name type="scientific">Rhizobium paknamense</name>
    <dbReference type="NCBI Taxonomy" id="1206817"/>
    <lineage>
        <taxon>Bacteria</taxon>
        <taxon>Pseudomonadati</taxon>
        <taxon>Pseudomonadota</taxon>
        <taxon>Alphaproteobacteria</taxon>
        <taxon>Hyphomicrobiales</taxon>
        <taxon>Rhizobiaceae</taxon>
        <taxon>Rhizobium/Agrobacterium group</taxon>
        <taxon>Rhizobium</taxon>
    </lineage>
</organism>
<evidence type="ECO:0000256" key="1">
    <source>
        <dbReference type="SAM" id="SignalP"/>
    </source>
</evidence>
<feature type="chain" id="PRO_5047335871" evidence="1">
    <location>
        <begin position="21"/>
        <end position="99"/>
    </location>
</feature>
<sequence>MKRMVVCALVVFSGASTGHADDKEAACLSSALNTHLAAKTKLFDAAGPIMSPDTQMKRRRLDEQYCMFVTECSLTDQTGDARRMVASALFSSCLKTTED</sequence>
<dbReference type="Proteomes" id="UP001235269">
    <property type="component" value="Unassembled WGS sequence"/>
</dbReference>
<gene>
    <name evidence="2" type="ORF">QO005_001493</name>
</gene>
<protein>
    <submittedName>
        <fullName evidence="2">Uncharacterized protein</fullName>
    </submittedName>
</protein>
<evidence type="ECO:0000313" key="3">
    <source>
        <dbReference type="Proteomes" id="UP001235269"/>
    </source>
</evidence>
<keyword evidence="1" id="KW-0732">Signal</keyword>
<proteinExistence type="predicted"/>
<evidence type="ECO:0000313" key="2">
    <source>
        <dbReference type="EMBL" id="MDQ0455163.1"/>
    </source>
</evidence>
<feature type="signal peptide" evidence="1">
    <location>
        <begin position="1"/>
        <end position="20"/>
    </location>
</feature>
<comment type="caution">
    <text evidence="2">The sequence shown here is derived from an EMBL/GenBank/DDBJ whole genome shotgun (WGS) entry which is preliminary data.</text>
</comment>
<reference evidence="2 3" key="1">
    <citation type="submission" date="2023-07" db="EMBL/GenBank/DDBJ databases">
        <title>Genomic Encyclopedia of Type Strains, Phase IV (KMG-IV): sequencing the most valuable type-strain genomes for metagenomic binning, comparative biology and taxonomic classification.</title>
        <authorList>
            <person name="Goeker M."/>
        </authorList>
    </citation>
    <scope>NUCLEOTIDE SEQUENCE [LARGE SCALE GENOMIC DNA]</scope>
    <source>
        <strain evidence="2 3">DSM 100301</strain>
    </source>
</reference>
<accession>A0ABU0IAA1</accession>
<dbReference type="EMBL" id="JAUSWH010000003">
    <property type="protein sequence ID" value="MDQ0455163.1"/>
    <property type="molecule type" value="Genomic_DNA"/>
</dbReference>
<name>A0ABU0IAA1_9HYPH</name>
<keyword evidence="3" id="KW-1185">Reference proteome</keyword>